<feature type="transmembrane region" description="Helical" evidence="8">
    <location>
        <begin position="260"/>
        <end position="281"/>
    </location>
</feature>
<dbReference type="PANTHER" id="PTHR21421:SF29">
    <property type="entry name" value="GUSTATORY RECEPTOR 5A FOR TREHALOSE-RELATED"/>
    <property type="match status" value="1"/>
</dbReference>
<dbReference type="Pfam" id="PF06151">
    <property type="entry name" value="Trehalose_recp"/>
    <property type="match status" value="2"/>
</dbReference>
<evidence type="ECO:0000256" key="7">
    <source>
        <dbReference type="ARBA" id="ARBA00023170"/>
    </source>
</evidence>
<dbReference type="GO" id="GO:0033041">
    <property type="term" value="F:sweet taste receptor activity"/>
    <property type="evidence" value="ECO:0007669"/>
    <property type="project" value="TreeGrafter"/>
</dbReference>
<keyword evidence="10" id="KW-1185">Reference proteome</keyword>
<name>A0A8J9VAG9_9NEOP</name>
<dbReference type="EMBL" id="OV170223">
    <property type="protein sequence ID" value="CAH0722915.1"/>
    <property type="molecule type" value="Genomic_DNA"/>
</dbReference>
<evidence type="ECO:0000256" key="5">
    <source>
        <dbReference type="ARBA" id="ARBA00022989"/>
    </source>
</evidence>
<keyword evidence="4 8" id="KW-0812">Transmembrane</keyword>
<evidence type="ECO:0000256" key="3">
    <source>
        <dbReference type="ARBA" id="ARBA00022475"/>
    </source>
</evidence>
<dbReference type="PIRSF" id="PIRSF038981">
    <property type="entry name" value="GRP"/>
    <property type="match status" value="1"/>
</dbReference>
<proteinExistence type="inferred from homology"/>
<evidence type="ECO:0000313" key="10">
    <source>
        <dbReference type="Proteomes" id="UP000838878"/>
    </source>
</evidence>
<sequence>MGQKVEKYVASFQVCLRTTLVIGQLFSLLPVNGVWSKKASDVKFVWASWKCTYLFLSLLGQIFITVMCIHKVLHSTSSLNGTTPIIFYSTTCVTMLLFLKVARMWPTLVKEIARIEDLDPYHNKSLVNKCNATCAIVLSLALLEHVLSLLSAIAGTMACISNELSYRHFVKHFYPWVFNFLPYTFWLGILTQFLHFQSTFIWNFSDLFVICMSYYLTARLDHVNQKLLNAQGKYLPEVFWRTTREDYGRAVQLVRRVDEVISGIIFISFANNLFFICLQLFNTLEDGIKGQAECDNREKGKTNLLGGYEAALYFLFSLFYLIARSVSVSLIASQVNTASTVPAPVLYDVPSPVYCVEVQRFLDQVNGDKVALSGLQFFSITKGLLLTVAGTIVTYELVMFQFNATPSTPDITTTPISLNITTPVFNLNT</sequence>
<keyword evidence="3" id="KW-1003">Cell membrane</keyword>
<feature type="transmembrane region" description="Helical" evidence="8">
    <location>
        <begin position="135"/>
        <end position="161"/>
    </location>
</feature>
<feature type="transmembrane region" description="Helical" evidence="8">
    <location>
        <begin position="200"/>
        <end position="217"/>
    </location>
</feature>
<keyword evidence="7" id="KW-0675">Receptor</keyword>
<feature type="transmembrane region" description="Helical" evidence="8">
    <location>
        <begin position="173"/>
        <end position="194"/>
    </location>
</feature>
<dbReference type="Proteomes" id="UP000838878">
    <property type="component" value="Chromosome 3"/>
</dbReference>
<feature type="transmembrane region" description="Helical" evidence="8">
    <location>
        <begin position="305"/>
        <end position="323"/>
    </location>
</feature>
<dbReference type="OrthoDB" id="5800391at2759"/>
<keyword evidence="5 8" id="KW-1133">Transmembrane helix</keyword>
<evidence type="ECO:0000256" key="4">
    <source>
        <dbReference type="ARBA" id="ARBA00022692"/>
    </source>
</evidence>
<dbReference type="GO" id="GO:0005886">
    <property type="term" value="C:plasma membrane"/>
    <property type="evidence" value="ECO:0007669"/>
    <property type="project" value="UniProtKB-SubCell"/>
</dbReference>
<feature type="transmembrane region" description="Helical" evidence="8">
    <location>
        <begin position="53"/>
        <end position="73"/>
    </location>
</feature>
<dbReference type="PANTHER" id="PTHR21421">
    <property type="entry name" value="GUSTATORY RECEPTOR"/>
    <property type="match status" value="1"/>
</dbReference>
<evidence type="ECO:0000256" key="6">
    <source>
        <dbReference type="ARBA" id="ARBA00023136"/>
    </source>
</evidence>
<reference evidence="9" key="1">
    <citation type="submission" date="2021-12" db="EMBL/GenBank/DDBJ databases">
        <authorList>
            <person name="Martin H S."/>
        </authorList>
    </citation>
    <scope>NUCLEOTIDE SEQUENCE</scope>
</reference>
<keyword evidence="6 8" id="KW-0472">Membrane</keyword>
<organism evidence="9 10">
    <name type="scientific">Brenthis ino</name>
    <name type="common">lesser marbled fritillary</name>
    <dbReference type="NCBI Taxonomy" id="405034"/>
    <lineage>
        <taxon>Eukaryota</taxon>
        <taxon>Metazoa</taxon>
        <taxon>Ecdysozoa</taxon>
        <taxon>Arthropoda</taxon>
        <taxon>Hexapoda</taxon>
        <taxon>Insecta</taxon>
        <taxon>Pterygota</taxon>
        <taxon>Neoptera</taxon>
        <taxon>Endopterygota</taxon>
        <taxon>Lepidoptera</taxon>
        <taxon>Glossata</taxon>
        <taxon>Ditrysia</taxon>
        <taxon>Papilionoidea</taxon>
        <taxon>Nymphalidae</taxon>
        <taxon>Heliconiinae</taxon>
        <taxon>Argynnini</taxon>
        <taxon>Brenthis</taxon>
    </lineage>
</organism>
<gene>
    <name evidence="9" type="ORF">BINO364_LOCUS8801</name>
</gene>
<feature type="transmembrane region" description="Helical" evidence="8">
    <location>
        <begin position="85"/>
        <end position="105"/>
    </location>
</feature>
<evidence type="ECO:0000256" key="8">
    <source>
        <dbReference type="SAM" id="Phobius"/>
    </source>
</evidence>
<evidence type="ECO:0008006" key="11">
    <source>
        <dbReference type="Google" id="ProtNLM"/>
    </source>
</evidence>
<evidence type="ECO:0000256" key="1">
    <source>
        <dbReference type="ARBA" id="ARBA00004651"/>
    </source>
</evidence>
<evidence type="ECO:0000313" key="9">
    <source>
        <dbReference type="EMBL" id="CAH0722915.1"/>
    </source>
</evidence>
<dbReference type="AlphaFoldDB" id="A0A8J9VAG9"/>
<accession>A0A8J9VAG9</accession>
<comment type="subcellular location">
    <subcellularLocation>
        <location evidence="1">Cell membrane</location>
        <topology evidence="1">Multi-pass membrane protein</topology>
    </subcellularLocation>
</comment>
<dbReference type="InterPro" id="IPR009318">
    <property type="entry name" value="Gustatory_rcpt"/>
</dbReference>
<feature type="non-terminal residue" evidence="9">
    <location>
        <position position="429"/>
    </location>
</feature>
<evidence type="ECO:0000256" key="2">
    <source>
        <dbReference type="ARBA" id="ARBA00005327"/>
    </source>
</evidence>
<protein>
    <recommendedName>
        <fullName evidence="11">Gustatory receptor</fullName>
    </recommendedName>
</protein>
<comment type="similarity">
    <text evidence="2">Belongs to the insect chemoreceptor superfamily. Gustatory receptor (GR) family. Gr5a subfamily.</text>
</comment>